<dbReference type="InterPro" id="IPR029045">
    <property type="entry name" value="ClpP/crotonase-like_dom_sf"/>
</dbReference>
<gene>
    <name evidence="4" type="ORF">EDD80_102360</name>
</gene>
<evidence type="ECO:0000256" key="2">
    <source>
        <dbReference type="ARBA" id="ARBA00023239"/>
    </source>
</evidence>
<dbReference type="Gene3D" id="3.90.226.10">
    <property type="entry name" value="2-enoyl-CoA Hydratase, Chain A, domain 1"/>
    <property type="match status" value="1"/>
</dbReference>
<proteinExistence type="inferred from homology"/>
<protein>
    <submittedName>
        <fullName evidence="4">Enoyl-CoA hydratase</fullName>
    </submittedName>
</protein>
<keyword evidence="5" id="KW-1185">Reference proteome</keyword>
<dbReference type="Gene3D" id="1.10.12.10">
    <property type="entry name" value="Lyase 2-enoyl-coa Hydratase, Chain A, domain 2"/>
    <property type="match status" value="1"/>
</dbReference>
<organism evidence="4 5">
    <name type="scientific">Anseongella ginsenosidimutans</name>
    <dbReference type="NCBI Taxonomy" id="496056"/>
    <lineage>
        <taxon>Bacteria</taxon>
        <taxon>Pseudomonadati</taxon>
        <taxon>Bacteroidota</taxon>
        <taxon>Sphingobacteriia</taxon>
        <taxon>Sphingobacteriales</taxon>
        <taxon>Sphingobacteriaceae</taxon>
        <taxon>Anseongella</taxon>
    </lineage>
</organism>
<accession>A0A4R3KWQ5</accession>
<reference evidence="4 5" key="1">
    <citation type="submission" date="2019-03" db="EMBL/GenBank/DDBJ databases">
        <title>Genomic Encyclopedia of Type Strains, Phase IV (KMG-IV): sequencing the most valuable type-strain genomes for metagenomic binning, comparative biology and taxonomic classification.</title>
        <authorList>
            <person name="Goeker M."/>
        </authorList>
    </citation>
    <scope>NUCLEOTIDE SEQUENCE [LARGE SCALE GENOMIC DNA]</scope>
    <source>
        <strain evidence="4 5">DSM 21100</strain>
    </source>
</reference>
<comment type="similarity">
    <text evidence="1 3">Belongs to the enoyl-CoA hydratase/isomerase family.</text>
</comment>
<comment type="caution">
    <text evidence="4">The sequence shown here is derived from an EMBL/GenBank/DDBJ whole genome shotgun (WGS) entry which is preliminary data.</text>
</comment>
<dbReference type="AlphaFoldDB" id="A0A4R3KWQ5"/>
<evidence type="ECO:0000256" key="3">
    <source>
        <dbReference type="RuleBase" id="RU003707"/>
    </source>
</evidence>
<dbReference type="InterPro" id="IPR018376">
    <property type="entry name" value="Enoyl-CoA_hyd/isom_CS"/>
</dbReference>
<dbReference type="GO" id="GO:0006635">
    <property type="term" value="P:fatty acid beta-oxidation"/>
    <property type="evidence" value="ECO:0007669"/>
    <property type="project" value="TreeGrafter"/>
</dbReference>
<dbReference type="CDD" id="cd06558">
    <property type="entry name" value="crotonase-like"/>
    <property type="match status" value="1"/>
</dbReference>
<dbReference type="SUPFAM" id="SSF52096">
    <property type="entry name" value="ClpP/crotonase"/>
    <property type="match status" value="1"/>
</dbReference>
<keyword evidence="2" id="KW-0456">Lyase</keyword>
<dbReference type="Proteomes" id="UP000295807">
    <property type="component" value="Unassembled WGS sequence"/>
</dbReference>
<sequence>MQNILTETTGRQLLITINRPGKLNALNKATLEELHQVLRKAAADPATGGVIITGTGEKAFVAGADISEFADFGPEEGTILARQGQERVFDLIEKFPKPVLAAINGYALGGGLELALACHLRIALVNARMGLPEVSLGLIPGYGGTQRLSRLAGKGKALELILTGKIIDASQALEMNLVNHTIGESDKLLPFCRDLLNDMLKNAPLALAAAIRTVNDCFHPERNGFETEIREFGQLFGTADFKEGVQAFLEKRKPAFKGE</sequence>
<evidence type="ECO:0000313" key="5">
    <source>
        <dbReference type="Proteomes" id="UP000295807"/>
    </source>
</evidence>
<dbReference type="Pfam" id="PF00378">
    <property type="entry name" value="ECH_1"/>
    <property type="match status" value="1"/>
</dbReference>
<dbReference type="OrthoDB" id="9775794at2"/>
<dbReference type="EMBL" id="SMAD01000002">
    <property type="protein sequence ID" value="TCS89166.1"/>
    <property type="molecule type" value="Genomic_DNA"/>
</dbReference>
<dbReference type="PROSITE" id="PS00166">
    <property type="entry name" value="ENOYL_COA_HYDRATASE"/>
    <property type="match status" value="1"/>
</dbReference>
<evidence type="ECO:0000256" key="1">
    <source>
        <dbReference type="ARBA" id="ARBA00005254"/>
    </source>
</evidence>
<dbReference type="InterPro" id="IPR014748">
    <property type="entry name" value="Enoyl-CoA_hydra_C"/>
</dbReference>
<dbReference type="FunFam" id="3.90.226.10:FF:000009">
    <property type="entry name" value="Carnitinyl-CoA dehydratase"/>
    <property type="match status" value="1"/>
</dbReference>
<name>A0A4R3KWQ5_9SPHI</name>
<dbReference type="PANTHER" id="PTHR11941:SF54">
    <property type="entry name" value="ENOYL-COA HYDRATASE, MITOCHONDRIAL"/>
    <property type="match status" value="1"/>
</dbReference>
<dbReference type="GO" id="GO:0016829">
    <property type="term" value="F:lyase activity"/>
    <property type="evidence" value="ECO:0007669"/>
    <property type="project" value="UniProtKB-KW"/>
</dbReference>
<dbReference type="RefSeq" id="WP_132128252.1">
    <property type="nucleotide sequence ID" value="NZ_CP042432.1"/>
</dbReference>
<dbReference type="PANTHER" id="PTHR11941">
    <property type="entry name" value="ENOYL-COA HYDRATASE-RELATED"/>
    <property type="match status" value="1"/>
</dbReference>
<evidence type="ECO:0000313" key="4">
    <source>
        <dbReference type="EMBL" id="TCS89166.1"/>
    </source>
</evidence>
<dbReference type="InterPro" id="IPR001753">
    <property type="entry name" value="Enoyl-CoA_hydra/iso"/>
</dbReference>